<gene>
    <name evidence="1" type="ORF">SDC9_164277</name>
</gene>
<sequence length="69" mass="7270">MAHDNAGLMGHTRIAIGCGRGNLLVAVGDILDLCALLKRIKHGNNSVAAKAKYILDATALQIINYLVGK</sequence>
<proteinExistence type="predicted"/>
<name>A0A645FTX7_9ZZZZ</name>
<reference evidence="1" key="1">
    <citation type="submission" date="2019-08" db="EMBL/GenBank/DDBJ databases">
        <authorList>
            <person name="Kucharzyk K."/>
            <person name="Murdoch R.W."/>
            <person name="Higgins S."/>
            <person name="Loffler F."/>
        </authorList>
    </citation>
    <scope>NUCLEOTIDE SEQUENCE</scope>
</reference>
<accession>A0A645FTX7</accession>
<comment type="caution">
    <text evidence="1">The sequence shown here is derived from an EMBL/GenBank/DDBJ whole genome shotgun (WGS) entry which is preliminary data.</text>
</comment>
<evidence type="ECO:0000313" key="1">
    <source>
        <dbReference type="EMBL" id="MPN16929.1"/>
    </source>
</evidence>
<dbReference type="EMBL" id="VSSQ01063941">
    <property type="protein sequence ID" value="MPN16929.1"/>
    <property type="molecule type" value="Genomic_DNA"/>
</dbReference>
<protein>
    <submittedName>
        <fullName evidence="1">Uncharacterized protein</fullName>
    </submittedName>
</protein>
<dbReference type="AlphaFoldDB" id="A0A645FTX7"/>
<organism evidence="1">
    <name type="scientific">bioreactor metagenome</name>
    <dbReference type="NCBI Taxonomy" id="1076179"/>
    <lineage>
        <taxon>unclassified sequences</taxon>
        <taxon>metagenomes</taxon>
        <taxon>ecological metagenomes</taxon>
    </lineage>
</organism>